<evidence type="ECO:0000313" key="1">
    <source>
        <dbReference type="EMBL" id="KKK40269.1"/>
    </source>
</evidence>
<feature type="non-terminal residue" evidence="1">
    <location>
        <position position="71"/>
    </location>
</feature>
<protein>
    <submittedName>
        <fullName evidence="1">Uncharacterized protein</fullName>
    </submittedName>
</protein>
<name>A0A0F8XDF7_9ZZZZ</name>
<organism evidence="1">
    <name type="scientific">marine sediment metagenome</name>
    <dbReference type="NCBI Taxonomy" id="412755"/>
    <lineage>
        <taxon>unclassified sequences</taxon>
        <taxon>metagenomes</taxon>
        <taxon>ecological metagenomes</taxon>
    </lineage>
</organism>
<dbReference type="EMBL" id="LAZR01070488">
    <property type="protein sequence ID" value="KKK40269.1"/>
    <property type="molecule type" value="Genomic_DNA"/>
</dbReference>
<proteinExistence type="predicted"/>
<comment type="caution">
    <text evidence="1">The sequence shown here is derived from an EMBL/GenBank/DDBJ whole genome shotgun (WGS) entry which is preliminary data.</text>
</comment>
<accession>A0A0F8XDF7</accession>
<dbReference type="AlphaFoldDB" id="A0A0F8XDF7"/>
<sequence>MVVDYFFFSYTIILDFQSLLHRTIVYLKQEEFQQSLLMVINQIYVDIDNRLDKREIPIFPLNMMWLPNKIT</sequence>
<gene>
    <name evidence="1" type="ORF">LCGC14_3106370</name>
</gene>
<reference evidence="1" key="1">
    <citation type="journal article" date="2015" name="Nature">
        <title>Complex archaea that bridge the gap between prokaryotes and eukaryotes.</title>
        <authorList>
            <person name="Spang A."/>
            <person name="Saw J.H."/>
            <person name="Jorgensen S.L."/>
            <person name="Zaremba-Niedzwiedzka K."/>
            <person name="Martijn J."/>
            <person name="Lind A.E."/>
            <person name="van Eijk R."/>
            <person name="Schleper C."/>
            <person name="Guy L."/>
            <person name="Ettema T.J."/>
        </authorList>
    </citation>
    <scope>NUCLEOTIDE SEQUENCE</scope>
</reference>